<gene>
    <name evidence="2" type="ORF">BCF53_102288</name>
</gene>
<dbReference type="Proteomes" id="UP000295793">
    <property type="component" value="Unassembled WGS sequence"/>
</dbReference>
<dbReference type="InterPro" id="IPR013589">
    <property type="entry name" value="Bac_transglu_N"/>
</dbReference>
<dbReference type="PANTHER" id="PTHR33490:SF7">
    <property type="entry name" value="BLR2979 PROTEIN"/>
    <property type="match status" value="1"/>
</dbReference>
<keyword evidence="2" id="KW-0645">Protease</keyword>
<dbReference type="InterPro" id="IPR002931">
    <property type="entry name" value="Transglutaminase-like"/>
</dbReference>
<dbReference type="PANTHER" id="PTHR33490">
    <property type="entry name" value="BLR5614 PROTEIN-RELATED"/>
    <property type="match status" value="1"/>
</dbReference>
<keyword evidence="2" id="KW-0378">Hydrolase</keyword>
<protein>
    <submittedName>
        <fullName evidence="2">Transglutaminase-like putative cysteine protease</fullName>
    </submittedName>
</protein>
<dbReference type="SUPFAM" id="SSF54001">
    <property type="entry name" value="Cysteine proteinases"/>
    <property type="match status" value="1"/>
</dbReference>
<name>A0A4V6NY52_9GAMM</name>
<feature type="domain" description="Transglutaminase-like" evidence="1">
    <location>
        <begin position="177"/>
        <end position="247"/>
    </location>
</feature>
<dbReference type="Pfam" id="PF01841">
    <property type="entry name" value="Transglut_core"/>
    <property type="match status" value="1"/>
</dbReference>
<dbReference type="GO" id="GO:0006508">
    <property type="term" value="P:proteolysis"/>
    <property type="evidence" value="ECO:0007669"/>
    <property type="project" value="UniProtKB-KW"/>
</dbReference>
<dbReference type="InterPro" id="IPR038765">
    <property type="entry name" value="Papain-like_cys_pep_sf"/>
</dbReference>
<dbReference type="Gene3D" id="3.10.620.30">
    <property type="match status" value="1"/>
</dbReference>
<evidence type="ECO:0000259" key="1">
    <source>
        <dbReference type="SMART" id="SM00460"/>
    </source>
</evidence>
<accession>A0A4V6NY52</accession>
<keyword evidence="3" id="KW-1185">Reference proteome</keyword>
<evidence type="ECO:0000313" key="3">
    <source>
        <dbReference type="Proteomes" id="UP000295793"/>
    </source>
</evidence>
<dbReference type="RefSeq" id="WP_132700029.1">
    <property type="nucleotide sequence ID" value="NZ_SLZR01000002.1"/>
</dbReference>
<reference evidence="2 3" key="1">
    <citation type="submission" date="2019-03" db="EMBL/GenBank/DDBJ databases">
        <title>Genomic Encyclopedia of Archaeal and Bacterial Type Strains, Phase II (KMG-II): from individual species to whole genera.</title>
        <authorList>
            <person name="Goeker M."/>
        </authorList>
    </citation>
    <scope>NUCLEOTIDE SEQUENCE [LARGE SCALE GENOMIC DNA]</scope>
    <source>
        <strain evidence="2 3">DSM 15388</strain>
    </source>
</reference>
<dbReference type="SMART" id="SM00460">
    <property type="entry name" value="TGc"/>
    <property type="match status" value="1"/>
</dbReference>
<comment type="caution">
    <text evidence="2">The sequence shown here is derived from an EMBL/GenBank/DDBJ whole genome shotgun (WGS) entry which is preliminary data.</text>
</comment>
<dbReference type="AlphaFoldDB" id="A0A4V6NY52"/>
<proteinExistence type="predicted"/>
<organism evidence="2 3">
    <name type="scientific">Reinekea marinisedimentorum</name>
    <dbReference type="NCBI Taxonomy" id="230495"/>
    <lineage>
        <taxon>Bacteria</taxon>
        <taxon>Pseudomonadati</taxon>
        <taxon>Pseudomonadota</taxon>
        <taxon>Gammaproteobacteria</taxon>
        <taxon>Oceanospirillales</taxon>
        <taxon>Saccharospirillaceae</taxon>
        <taxon>Reinekea</taxon>
    </lineage>
</organism>
<dbReference type="OrthoDB" id="5438043at2"/>
<evidence type="ECO:0000313" key="2">
    <source>
        <dbReference type="EMBL" id="TCS43262.1"/>
    </source>
</evidence>
<dbReference type="EMBL" id="SLZR01000002">
    <property type="protein sequence ID" value="TCS43262.1"/>
    <property type="molecule type" value="Genomic_DNA"/>
</dbReference>
<dbReference type="GO" id="GO:0008233">
    <property type="term" value="F:peptidase activity"/>
    <property type="evidence" value="ECO:0007669"/>
    <property type="project" value="UniProtKB-KW"/>
</dbReference>
<sequence>MKYRVRHLTEYQYAAPVTLCYNIAHLLPRNTDRQRIKSTRISVSPTPAYQRSRRDYFGNTSFYFSVQEPHEKLVIDVSSDIEVSRSNVVGALDTSPTCRDSIALLKRSERPEYIEIKEFQLSSPMIKKSKELADFGWPLFAADKPLLRAAMDLTTKIFDEFTFDPTSTTVATPLAEVIENKRGVCQDFAHFQVGVLRSLGFPARYVSGYIETLPPPGQERLVGADASHAWVSLFIPELGWVDFDPTNNSMPDDQHIITAWGRDYSDITPLQGVIFDGGDSQSLSVSVDVARRSEQ</sequence>
<dbReference type="Pfam" id="PF08379">
    <property type="entry name" value="Bact_transglu_N"/>
    <property type="match status" value="1"/>
</dbReference>